<evidence type="ECO:0000313" key="1">
    <source>
        <dbReference type="EMBL" id="RDW87665.1"/>
    </source>
</evidence>
<dbReference type="OrthoDB" id="3554168at2759"/>
<dbReference type="Proteomes" id="UP000256328">
    <property type="component" value="Unassembled WGS sequence"/>
</dbReference>
<dbReference type="AlphaFoldDB" id="A0A3D8SMX2"/>
<proteinExistence type="predicted"/>
<reference evidence="1 2" key="1">
    <citation type="journal article" date="2018" name="IMA Fungus">
        <title>IMA Genome-F 9: Draft genome sequence of Annulohypoxylon stygium, Aspergillus mulundensis, Berkeleyomyces basicola (syn. Thielaviopsis basicola), Ceratocystis smalleyi, two Cercospora beticola strains, Coleophoma cylindrospora, Fusarium fracticaudum, Phialophora cf. hyalina, and Morchella septimelata.</title>
        <authorList>
            <person name="Wingfield B.D."/>
            <person name="Bills G.F."/>
            <person name="Dong Y."/>
            <person name="Huang W."/>
            <person name="Nel W.J."/>
            <person name="Swalarsk-Parry B.S."/>
            <person name="Vaghefi N."/>
            <person name="Wilken P.M."/>
            <person name="An Z."/>
            <person name="de Beer Z.W."/>
            <person name="De Vos L."/>
            <person name="Chen L."/>
            <person name="Duong T.A."/>
            <person name="Gao Y."/>
            <person name="Hammerbacher A."/>
            <person name="Kikkert J.R."/>
            <person name="Li Y."/>
            <person name="Li H."/>
            <person name="Li K."/>
            <person name="Li Q."/>
            <person name="Liu X."/>
            <person name="Ma X."/>
            <person name="Naidoo K."/>
            <person name="Pethybridge S.J."/>
            <person name="Sun J."/>
            <person name="Steenkamp E.T."/>
            <person name="van der Nest M.A."/>
            <person name="van Wyk S."/>
            <person name="Wingfield M.J."/>
            <person name="Xiong C."/>
            <person name="Yue Q."/>
            <person name="Zhang X."/>
        </authorList>
    </citation>
    <scope>NUCLEOTIDE SEQUENCE [LARGE SCALE GENOMIC DNA]</scope>
    <source>
        <strain evidence="1 2">BP5796</strain>
    </source>
</reference>
<organism evidence="1 2">
    <name type="scientific">Coleophoma crateriformis</name>
    <dbReference type="NCBI Taxonomy" id="565419"/>
    <lineage>
        <taxon>Eukaryota</taxon>
        <taxon>Fungi</taxon>
        <taxon>Dikarya</taxon>
        <taxon>Ascomycota</taxon>
        <taxon>Pezizomycotina</taxon>
        <taxon>Leotiomycetes</taxon>
        <taxon>Helotiales</taxon>
        <taxon>Dermateaceae</taxon>
        <taxon>Coleophoma</taxon>
    </lineage>
</organism>
<comment type="caution">
    <text evidence="1">The sequence shown here is derived from an EMBL/GenBank/DDBJ whole genome shotgun (WGS) entry which is preliminary data.</text>
</comment>
<name>A0A3D8SMX2_9HELO</name>
<evidence type="ECO:0000313" key="2">
    <source>
        <dbReference type="Proteomes" id="UP000256328"/>
    </source>
</evidence>
<keyword evidence="2" id="KW-1185">Reference proteome</keyword>
<gene>
    <name evidence="1" type="ORF">BP5796_03359</name>
</gene>
<sequence>MPVKDGIVATVNDAIYMSEVSINVTALPLLLHHSRDSILGASRLVRASSFENKDALAHAYDELTAGIETLRKQLTSYTIGVPDLINTIDRQLSDALSNIRAVHTPYLDALQRITILSLIGSTSLMFYWSLPIYPRRRWPIVMVLALSTLSALAYCKISLVEGECLTALCKHVTSVPVPVPMFLYSKRIHYRYEEAAISLWQFVFETHRKMRALSEITLRGITAAEAVEKHFDIVNVLIKVEDCTAWNLYCWIGDDISVNQRREQEVSLTIDLNQLASLTHMSTTAYQSFRNAQWTLDMWQRRLEPMIETLREFRNPVGRYTYSRDDEYLWHQLIRDVEQLRPILRALHEAYENQKLKNVASQKFWDNRSYECRLRQDDMAREGKRVDMIDCMLDGLQVGFM</sequence>
<protein>
    <submittedName>
        <fullName evidence="1">Uncharacterized protein</fullName>
    </submittedName>
</protein>
<dbReference type="EMBL" id="PDLN01000004">
    <property type="protein sequence ID" value="RDW87665.1"/>
    <property type="molecule type" value="Genomic_DNA"/>
</dbReference>
<accession>A0A3D8SMX2</accession>